<evidence type="ECO:0000313" key="4">
    <source>
        <dbReference type="Proteomes" id="UP001530400"/>
    </source>
</evidence>
<proteinExistence type="predicted"/>
<dbReference type="EMBL" id="JALLPJ020001098">
    <property type="protein sequence ID" value="KAL3776449.1"/>
    <property type="molecule type" value="Genomic_DNA"/>
</dbReference>
<feature type="chain" id="PRO_5044896579" evidence="2">
    <location>
        <begin position="18"/>
        <end position="1589"/>
    </location>
</feature>
<dbReference type="PANTHER" id="PTHR48148:SF2">
    <property type="entry name" value="PA14 DOMAIN-CONTAINING PROTEIN"/>
    <property type="match status" value="1"/>
</dbReference>
<reference evidence="3 4" key="1">
    <citation type="submission" date="2024-10" db="EMBL/GenBank/DDBJ databases">
        <title>Updated reference genomes for cyclostephanoid diatoms.</title>
        <authorList>
            <person name="Roberts W.R."/>
            <person name="Alverson A.J."/>
        </authorList>
    </citation>
    <scope>NUCLEOTIDE SEQUENCE [LARGE SCALE GENOMIC DNA]</scope>
    <source>
        <strain evidence="3 4">AJA010-31</strain>
    </source>
</reference>
<keyword evidence="4" id="KW-1185">Reference proteome</keyword>
<feature type="compositionally biased region" description="Polar residues" evidence="1">
    <location>
        <begin position="89"/>
        <end position="104"/>
    </location>
</feature>
<evidence type="ECO:0000256" key="2">
    <source>
        <dbReference type="SAM" id="SignalP"/>
    </source>
</evidence>
<name>A0ABD3NKM7_9STRA</name>
<keyword evidence="2" id="KW-0732">Signal</keyword>
<sequence>MISRLLLTSLLLHYCSSQDVERPKRNLIGDSRPARRRDASLRGPPRIDASINDGSSSTEREPDVTQQYNERREPTSDGEPQAAVHESAKISSSIEEPGSTSEQVMSDKRASQHARAPNAPLHVMESPETQVSEQELIDLRAKKLAARALATHPEGIPYRVFHPSTISLSYILSQKALRKECHLVTIELFWESLQQSRETSWMVTLGSLEDLEGKNLPHYMQEGWGDNSGEGTVVEYSHRQYFQPFERHAFCLPGEGVYTLTIFDWGGDGIANTGDSDDEFGVGSYALYSSDGRTIVSGGAFNYMESQEFTLPLPPLETGSPSVSPAPTVSAAPTMDCDWIDINILYDMYPEETTWALYLIELRMVILGDYSSLDNGNITIIEQSTVDSGLGEGFTVSMGAAGGSTMTRRVCLPGEGTYSFVIFDSYYNGICCEFGDGSYTITTPSLPGEILGQGGEFTTFDIATFKVPFVRAPSASPSISPYPTISHSPTVDCKFVELEIQFDAYSSETSWKFTKQVKADEEVLVAESPFYSDPDYGGVYTILSICLPGDGLYRFTMEDKAGDGICCLYGEGSYTLTYKGDGQESLEIVTGAEFSYDESTTFAVPYGSITLSPTTTPAPSTKCYNVEVSITFDEYPYETIWLIAKGGLDSSSLSDDGSFETVVESPKYNFGNINTTDVRVECLPEGTYTFLIVDSDGICCSFGDGQYMVTVAKENGKEVVIKQGGEFTSVESVTFDLPFVLGSSPTMPPITDGVAPTPGEETSRFWVDIELNFDSLPYQISWMVTDDLSNIIEESPYYTMFYKDGSESHRVYLPAAGGYSFTILDKGGNGMCCSFGSGNFQVTSHDDLSGDVVIAQGSDFGSEDSVSFSVQGQDSSSIWPTPFQGWVSSMWPTPLPSPPPIRETSSPTVTGCTPVNIELSFDVFPYDTHWWLVEGDLNTFENRQPKFIGKSPFPSYDEERFANVTHSFCLGEGKYSFMIFDDGGNGMCCKSGDGSYTLTYGEDNHEFASGGKFGFFDVVVFEVPFPTRSPSWTPVPTTSMPTSSSPTMDTPAPSVGVSIPDCDILMHLTTDTDGDQNAIRWEVALGDQSSVSNAFALIVAQSEQATYSISSVSTRTTDSDRVCLPGEGQYTFTIFDNSGADDTRYRLVVDGALVAYGSGFGFQESTTFSVPVTGQPTPAPQTADATPAPADCTMIDISITFDDFPDETYWAVYEGNADGLDDAVIVATSPFYLNVTENSTSEQVCLPGDGEYTFVISDVASDGMCCNFGKGSYVVSSVDEPIIIIAEGAEFADSEIATFSVPIMIAPSVAPSVTPRPTESSSPTIQCYTVELTLTFDAFPSETAWQLFDADNNTIATSPFYPNLDFANETAEDSFCLPDGSYTFLLTDQAGDGNCCVGLGDGSYSLVLQDGSSKVVIVDNGPDPTFVYYDKTEFTIPYIIQPTKSPTISPSPTESFAPTQSCIQMEVVINFDAYPSDTLWEITAGDHNSWDNSNAIVVADSPIYSSTNMYSTTIHSICLPGDETYTFSVFDGTGNGMCCDEGSGGFILLMIDDYGDREIVAEGAEFEWRLSTQFELPLSAGPRINNLVF</sequence>
<feature type="compositionally biased region" description="Basic and acidic residues" evidence="1">
    <location>
        <begin position="58"/>
        <end position="75"/>
    </location>
</feature>
<dbReference type="Proteomes" id="UP001530400">
    <property type="component" value="Unassembled WGS sequence"/>
</dbReference>
<evidence type="ECO:0000256" key="1">
    <source>
        <dbReference type="SAM" id="MobiDB-lite"/>
    </source>
</evidence>
<gene>
    <name evidence="3" type="ORF">ACHAWO_005923</name>
</gene>
<organism evidence="3 4">
    <name type="scientific">Cyclotella atomus</name>
    <dbReference type="NCBI Taxonomy" id="382360"/>
    <lineage>
        <taxon>Eukaryota</taxon>
        <taxon>Sar</taxon>
        <taxon>Stramenopiles</taxon>
        <taxon>Ochrophyta</taxon>
        <taxon>Bacillariophyta</taxon>
        <taxon>Coscinodiscophyceae</taxon>
        <taxon>Thalassiosirophycidae</taxon>
        <taxon>Stephanodiscales</taxon>
        <taxon>Stephanodiscaceae</taxon>
        <taxon>Cyclotella</taxon>
    </lineage>
</organism>
<accession>A0ABD3NKM7</accession>
<protein>
    <submittedName>
        <fullName evidence="3">Uncharacterized protein</fullName>
    </submittedName>
</protein>
<comment type="caution">
    <text evidence="3">The sequence shown here is derived from an EMBL/GenBank/DDBJ whole genome shotgun (WGS) entry which is preliminary data.</text>
</comment>
<feature type="region of interest" description="Disordered" evidence="1">
    <location>
        <begin position="1031"/>
        <end position="1051"/>
    </location>
</feature>
<dbReference type="PANTHER" id="PTHR48148">
    <property type="entry name" value="KERATINOCYTE PROLINE-RICH PROTEIN"/>
    <property type="match status" value="1"/>
</dbReference>
<feature type="region of interest" description="Disordered" evidence="1">
    <location>
        <begin position="25"/>
        <end position="130"/>
    </location>
</feature>
<evidence type="ECO:0000313" key="3">
    <source>
        <dbReference type="EMBL" id="KAL3776449.1"/>
    </source>
</evidence>
<feature type="signal peptide" evidence="2">
    <location>
        <begin position="1"/>
        <end position="17"/>
    </location>
</feature>